<protein>
    <submittedName>
        <fullName evidence="1">Uncharacterized protein</fullName>
    </submittedName>
</protein>
<evidence type="ECO:0000313" key="2">
    <source>
        <dbReference type="Proteomes" id="UP000326354"/>
    </source>
</evidence>
<name>A0A5S9ILY2_UABAM</name>
<dbReference type="Proteomes" id="UP000326354">
    <property type="component" value="Chromosome"/>
</dbReference>
<dbReference type="KEGG" id="uam:UABAM_02221"/>
<dbReference type="EMBL" id="AP019860">
    <property type="protein sequence ID" value="BBM83866.1"/>
    <property type="molecule type" value="Genomic_DNA"/>
</dbReference>
<dbReference type="RefSeq" id="WP_151968049.1">
    <property type="nucleotide sequence ID" value="NZ_AP019860.1"/>
</dbReference>
<keyword evidence="2" id="KW-1185">Reference proteome</keyword>
<reference evidence="1 2" key="1">
    <citation type="submission" date="2019-08" db="EMBL/GenBank/DDBJ databases">
        <title>Complete genome sequence of Candidatus Uab amorphum.</title>
        <authorList>
            <person name="Shiratori T."/>
            <person name="Suzuki S."/>
            <person name="Kakizawa Y."/>
            <person name="Ishida K."/>
        </authorList>
    </citation>
    <scope>NUCLEOTIDE SEQUENCE [LARGE SCALE GENOMIC DNA]</scope>
    <source>
        <strain evidence="1 2">SRT547</strain>
    </source>
</reference>
<sequence>MKNSIIEEMKEFGLDTNEAFNILVKAIFRSTMFRGAEYDGTMYNELPNIWGSASEKGVEKKYCCNSDHSFAEYYENAECAMDVIDRVEADFSDIQFCWDWEGVDCEIDEYELENEEAILEYLESLPDKEDQVVIDSIVTMRNDMGANSDHRGSDHCLLVLPFTTRTQMKSPTLREFISHLYLLKSHKFDGWYEMYCRLSAKELEYTCELDLSFDHGS</sequence>
<organism evidence="1 2">
    <name type="scientific">Uabimicrobium amorphum</name>
    <dbReference type="NCBI Taxonomy" id="2596890"/>
    <lineage>
        <taxon>Bacteria</taxon>
        <taxon>Pseudomonadati</taxon>
        <taxon>Planctomycetota</taxon>
        <taxon>Candidatus Uabimicrobiia</taxon>
        <taxon>Candidatus Uabimicrobiales</taxon>
        <taxon>Candidatus Uabimicrobiaceae</taxon>
        <taxon>Candidatus Uabimicrobium</taxon>
    </lineage>
</organism>
<proteinExistence type="predicted"/>
<accession>A0A5S9ILY2</accession>
<gene>
    <name evidence="1" type="ORF">UABAM_02221</name>
</gene>
<evidence type="ECO:0000313" key="1">
    <source>
        <dbReference type="EMBL" id="BBM83866.1"/>
    </source>
</evidence>
<dbReference type="AlphaFoldDB" id="A0A5S9ILY2"/>